<dbReference type="AlphaFoldDB" id="A0A821RYC6"/>
<protein>
    <submittedName>
        <fullName evidence="2">Uncharacterized protein</fullName>
    </submittedName>
</protein>
<feature type="chain" id="PRO_5032768835" evidence="1">
    <location>
        <begin position="20"/>
        <end position="189"/>
    </location>
</feature>
<dbReference type="Gene3D" id="1.10.238.270">
    <property type="match status" value="1"/>
</dbReference>
<name>A0A821RYC6_9NEOP</name>
<evidence type="ECO:0000313" key="2">
    <source>
        <dbReference type="EMBL" id="CAF4849477.1"/>
    </source>
</evidence>
<dbReference type="Proteomes" id="UP000663880">
    <property type="component" value="Unassembled WGS sequence"/>
</dbReference>
<dbReference type="EMBL" id="CAJOBZ010000015">
    <property type="protein sequence ID" value="CAF4849477.1"/>
    <property type="molecule type" value="Genomic_DNA"/>
</dbReference>
<keyword evidence="1" id="KW-0732">Signal</keyword>
<feature type="signal peptide" evidence="1">
    <location>
        <begin position="1"/>
        <end position="19"/>
    </location>
</feature>
<sequence>MLIFYIVTIFCVGLQLCQAEAPVTPPVRCGPIPRAIFSCLNMPKVVKPEMAEQCKDVQSPHCARMTCLFEKSGWMDGKNVDKAKIKAYLDDFAKQKAAWSAPIENVKETCLSGELPAQGIHLSCPAYDVMQCALASFIKNSEASQWSSAPHCEYPRQFAASCPICPSDCFEPQIPTGSCNACLSLPRSP</sequence>
<gene>
    <name evidence="2" type="ORF">PMACD_LOCUS6926</name>
</gene>
<evidence type="ECO:0000313" key="3">
    <source>
        <dbReference type="Proteomes" id="UP000663880"/>
    </source>
</evidence>
<comment type="caution">
    <text evidence="2">The sequence shown here is derived from an EMBL/GenBank/DDBJ whole genome shotgun (WGS) entry which is preliminary data.</text>
</comment>
<proteinExistence type="predicted"/>
<dbReference type="OrthoDB" id="7410140at2759"/>
<organism evidence="2 3">
    <name type="scientific">Pieris macdunnoughi</name>
    <dbReference type="NCBI Taxonomy" id="345717"/>
    <lineage>
        <taxon>Eukaryota</taxon>
        <taxon>Metazoa</taxon>
        <taxon>Ecdysozoa</taxon>
        <taxon>Arthropoda</taxon>
        <taxon>Hexapoda</taxon>
        <taxon>Insecta</taxon>
        <taxon>Pterygota</taxon>
        <taxon>Neoptera</taxon>
        <taxon>Endopterygota</taxon>
        <taxon>Lepidoptera</taxon>
        <taxon>Glossata</taxon>
        <taxon>Ditrysia</taxon>
        <taxon>Papilionoidea</taxon>
        <taxon>Pieridae</taxon>
        <taxon>Pierinae</taxon>
        <taxon>Pieris</taxon>
    </lineage>
</organism>
<reference evidence="2" key="1">
    <citation type="submission" date="2021-02" db="EMBL/GenBank/DDBJ databases">
        <authorList>
            <person name="Steward A R."/>
        </authorList>
    </citation>
    <scope>NUCLEOTIDE SEQUENCE</scope>
</reference>
<evidence type="ECO:0000256" key="1">
    <source>
        <dbReference type="SAM" id="SignalP"/>
    </source>
</evidence>
<accession>A0A821RYC6</accession>
<keyword evidence="3" id="KW-1185">Reference proteome</keyword>